<accession>A0A0J0YPK1</accession>
<dbReference type="AlphaFoldDB" id="A0A0J0YPK1"/>
<comment type="caution">
    <text evidence="6">The sequence shown here is derived from an EMBL/GenBank/DDBJ whole genome shotgun (WGS) entry which is preliminary data.</text>
</comment>
<comment type="subcellular location">
    <subcellularLocation>
        <location evidence="1">Membrane</location>
        <topology evidence="1">Single-pass membrane protein</topology>
    </subcellularLocation>
</comment>
<protein>
    <recommendedName>
        <fullName evidence="8">LemA family protein</fullName>
    </recommendedName>
</protein>
<dbReference type="InterPro" id="IPR023353">
    <property type="entry name" value="LemA-like_dom_sf"/>
</dbReference>
<dbReference type="SUPFAM" id="SSF140478">
    <property type="entry name" value="LemA-like"/>
    <property type="match status" value="1"/>
</dbReference>
<evidence type="ECO:0008006" key="8">
    <source>
        <dbReference type="Google" id="ProtNLM"/>
    </source>
</evidence>
<keyword evidence="3" id="KW-0812">Transmembrane</keyword>
<proteinExistence type="inferred from homology"/>
<dbReference type="Gene3D" id="1.20.1440.20">
    <property type="entry name" value="LemA-like domain"/>
    <property type="match status" value="1"/>
</dbReference>
<evidence type="ECO:0000313" key="6">
    <source>
        <dbReference type="EMBL" id="KLT72070.1"/>
    </source>
</evidence>
<keyword evidence="7" id="KW-1185">Reference proteome</keyword>
<dbReference type="GO" id="GO:0016020">
    <property type="term" value="C:membrane"/>
    <property type="evidence" value="ECO:0007669"/>
    <property type="project" value="UniProtKB-SubCell"/>
</dbReference>
<dbReference type="PANTHER" id="PTHR34478">
    <property type="entry name" value="PROTEIN LEMA"/>
    <property type="match status" value="1"/>
</dbReference>
<sequence>MTMGIVLTLFLAAVFIVLPVMIYNRLVRARNEYRNALAQIQVQLKRRHDLVPNLVEAAAAALKHERQTLEAVMTARNQAAAVLQSSMGSGETAALAQSENALTSALRGLNVAVEAYPELKGNETIQALTEELSSTENRVAFARQAYNDSVMSYNNTRETFPASLLADFFGHKKNAPLLHFDDYAAIRHAPKVHLDLNG</sequence>
<evidence type="ECO:0000256" key="5">
    <source>
        <dbReference type="ARBA" id="ARBA00023136"/>
    </source>
</evidence>
<organism evidence="6 7">
    <name type="scientific">Neisseria arctica</name>
    <dbReference type="NCBI Taxonomy" id="1470200"/>
    <lineage>
        <taxon>Bacteria</taxon>
        <taxon>Pseudomonadati</taxon>
        <taxon>Pseudomonadota</taxon>
        <taxon>Betaproteobacteria</taxon>
        <taxon>Neisseriales</taxon>
        <taxon>Neisseriaceae</taxon>
        <taxon>Neisseria</taxon>
    </lineage>
</organism>
<dbReference type="Pfam" id="PF04011">
    <property type="entry name" value="LemA"/>
    <property type="match status" value="1"/>
</dbReference>
<dbReference type="InterPro" id="IPR007156">
    <property type="entry name" value="MamQ_LemA"/>
</dbReference>
<evidence type="ECO:0000256" key="1">
    <source>
        <dbReference type="ARBA" id="ARBA00004167"/>
    </source>
</evidence>
<keyword evidence="4" id="KW-1133">Transmembrane helix</keyword>
<dbReference type="PATRIC" id="fig|1470200.3.peg.1347"/>
<reference evidence="6 7" key="1">
    <citation type="submission" date="2014-11" db="EMBL/GenBank/DDBJ databases">
        <title>Genome of a novel goose pathogen.</title>
        <authorList>
            <person name="Hansen C.M."/>
            <person name="Hueffer K."/>
            <person name="Choi S.C."/>
        </authorList>
    </citation>
    <scope>NUCLEOTIDE SEQUENCE [LARGE SCALE GENOMIC DNA]</scope>
    <source>
        <strain evidence="6 7">KH1503</strain>
    </source>
</reference>
<dbReference type="STRING" id="1470200.PL75_10275"/>
<keyword evidence="5" id="KW-0472">Membrane</keyword>
<dbReference type="EMBL" id="JTDO01000022">
    <property type="protein sequence ID" value="KLT72070.1"/>
    <property type="molecule type" value="Genomic_DNA"/>
</dbReference>
<comment type="similarity">
    <text evidence="2">Belongs to the LemA family.</text>
</comment>
<name>A0A0J0YPK1_9NEIS</name>
<evidence type="ECO:0000256" key="3">
    <source>
        <dbReference type="ARBA" id="ARBA00022692"/>
    </source>
</evidence>
<dbReference type="Proteomes" id="UP000036027">
    <property type="component" value="Unassembled WGS sequence"/>
</dbReference>
<evidence type="ECO:0000256" key="2">
    <source>
        <dbReference type="ARBA" id="ARBA00008854"/>
    </source>
</evidence>
<evidence type="ECO:0000256" key="4">
    <source>
        <dbReference type="ARBA" id="ARBA00022989"/>
    </source>
</evidence>
<gene>
    <name evidence="6" type="ORF">PL75_10275</name>
</gene>
<dbReference type="OrthoDB" id="9804152at2"/>
<dbReference type="PANTHER" id="PTHR34478:SF1">
    <property type="entry name" value="PROTEIN LEMA"/>
    <property type="match status" value="1"/>
</dbReference>
<evidence type="ECO:0000313" key="7">
    <source>
        <dbReference type="Proteomes" id="UP000036027"/>
    </source>
</evidence>